<proteinExistence type="predicted"/>
<evidence type="ECO:0000256" key="4">
    <source>
        <dbReference type="PROSITE-ProRule" id="PRU00335"/>
    </source>
</evidence>
<dbReference type="GO" id="GO:0000976">
    <property type="term" value="F:transcription cis-regulatory region binding"/>
    <property type="evidence" value="ECO:0007669"/>
    <property type="project" value="TreeGrafter"/>
</dbReference>
<dbReference type="PANTHER" id="PTHR30055">
    <property type="entry name" value="HTH-TYPE TRANSCRIPTIONAL REGULATOR RUTR"/>
    <property type="match status" value="1"/>
</dbReference>
<dbReference type="SUPFAM" id="SSF48498">
    <property type="entry name" value="Tetracyclin repressor-like, C-terminal domain"/>
    <property type="match status" value="1"/>
</dbReference>
<dbReference type="RefSeq" id="WP_179514607.1">
    <property type="nucleotide sequence ID" value="NZ_JANFAV010000013.1"/>
</dbReference>
<dbReference type="InterPro" id="IPR036271">
    <property type="entry name" value="Tet_transcr_reg_TetR-rel_C_sf"/>
</dbReference>
<dbReference type="GO" id="GO:0003700">
    <property type="term" value="F:DNA-binding transcription factor activity"/>
    <property type="evidence" value="ECO:0007669"/>
    <property type="project" value="TreeGrafter"/>
</dbReference>
<dbReference type="AlphaFoldDB" id="A0AA42CRT2"/>
<dbReference type="Pfam" id="PF00440">
    <property type="entry name" value="TetR_N"/>
    <property type="match status" value="2"/>
</dbReference>
<protein>
    <submittedName>
        <fullName evidence="6">TetR/AcrR family transcriptional regulator C-terminal domain-containing protein</fullName>
    </submittedName>
</protein>
<evidence type="ECO:0000256" key="1">
    <source>
        <dbReference type="ARBA" id="ARBA00023015"/>
    </source>
</evidence>
<keyword evidence="2 4" id="KW-0238">DNA-binding</keyword>
<dbReference type="PROSITE" id="PS50977">
    <property type="entry name" value="HTH_TETR_2"/>
    <property type="match status" value="2"/>
</dbReference>
<dbReference type="InterPro" id="IPR001647">
    <property type="entry name" value="HTH_TetR"/>
</dbReference>
<evidence type="ECO:0000256" key="3">
    <source>
        <dbReference type="ARBA" id="ARBA00023163"/>
    </source>
</evidence>
<keyword evidence="7" id="KW-1185">Reference proteome</keyword>
<accession>A0AA42CRT2</accession>
<dbReference type="InterPro" id="IPR009057">
    <property type="entry name" value="Homeodomain-like_sf"/>
</dbReference>
<keyword evidence="3" id="KW-0804">Transcription</keyword>
<organism evidence="6 7">
    <name type="scientific">Sphingomonas lycopersici</name>
    <dbReference type="NCBI Taxonomy" id="2951807"/>
    <lineage>
        <taxon>Bacteria</taxon>
        <taxon>Pseudomonadati</taxon>
        <taxon>Pseudomonadota</taxon>
        <taxon>Alphaproteobacteria</taxon>
        <taxon>Sphingomonadales</taxon>
        <taxon>Sphingomonadaceae</taxon>
        <taxon>Sphingomonas</taxon>
    </lineage>
</organism>
<dbReference type="EMBL" id="JANFAV010000013">
    <property type="protein sequence ID" value="MCW6536462.1"/>
    <property type="molecule type" value="Genomic_DNA"/>
</dbReference>
<feature type="DNA-binding region" description="H-T-H motif" evidence="4">
    <location>
        <begin position="33"/>
        <end position="52"/>
    </location>
</feature>
<comment type="caution">
    <text evidence="6">The sequence shown here is derived from an EMBL/GenBank/DDBJ whole genome shotgun (WGS) entry which is preliminary data.</text>
</comment>
<evidence type="ECO:0000313" key="7">
    <source>
        <dbReference type="Proteomes" id="UP001165565"/>
    </source>
</evidence>
<dbReference type="Gene3D" id="1.10.10.60">
    <property type="entry name" value="Homeodomain-like"/>
    <property type="match status" value="1"/>
</dbReference>
<dbReference type="InterPro" id="IPR050109">
    <property type="entry name" value="HTH-type_TetR-like_transc_reg"/>
</dbReference>
<dbReference type="InterPro" id="IPR039536">
    <property type="entry name" value="TetR_C_Proteobacteria"/>
</dbReference>
<feature type="domain" description="HTH tetR-type" evidence="5">
    <location>
        <begin position="10"/>
        <end position="70"/>
    </location>
</feature>
<keyword evidence="1" id="KW-0805">Transcription regulation</keyword>
<dbReference type="SUPFAM" id="SSF46689">
    <property type="entry name" value="Homeodomain-like"/>
    <property type="match status" value="2"/>
</dbReference>
<dbReference type="Proteomes" id="UP001165565">
    <property type="component" value="Unassembled WGS sequence"/>
</dbReference>
<feature type="domain" description="HTH tetR-type" evidence="5">
    <location>
        <begin position="226"/>
        <end position="286"/>
    </location>
</feature>
<dbReference type="Gene3D" id="1.10.357.10">
    <property type="entry name" value="Tetracycline Repressor, domain 2"/>
    <property type="match status" value="2"/>
</dbReference>
<name>A0AA42CRT2_9SPHN</name>
<reference evidence="6" key="1">
    <citation type="submission" date="2022-06" db="EMBL/GenBank/DDBJ databases">
        <title>Sphingomonas sp. nov. isolated from rhizosphere soil of tomato.</title>
        <authorList>
            <person name="Dong H."/>
            <person name="Gao R."/>
        </authorList>
    </citation>
    <scope>NUCLEOTIDE SEQUENCE</scope>
    <source>
        <strain evidence="6">MMSM24</strain>
    </source>
</reference>
<dbReference type="PANTHER" id="PTHR30055:SF234">
    <property type="entry name" value="HTH-TYPE TRANSCRIPTIONAL REGULATOR BETI"/>
    <property type="match status" value="1"/>
</dbReference>
<evidence type="ECO:0000259" key="5">
    <source>
        <dbReference type="PROSITE" id="PS50977"/>
    </source>
</evidence>
<dbReference type="PRINTS" id="PR00455">
    <property type="entry name" value="HTHTETR"/>
</dbReference>
<gene>
    <name evidence="6" type="ORF">NEE01_16920</name>
</gene>
<sequence length="412" mass="45103">MTPADRVRRPDARARILTAATTIFLRDGFAVASVDAVAAAARMSKLSIYELFPSKDALFEAAVRHAFGAGYQPPPRDKMGGDLANALRDIGIWFFERFIDPTNFGLFRANIVAANHFPDLASELHLHRLRASQTIADDLRAWVDRGELHTSDTWVAALRFGGLCVEGSRYFLGTAPPSGKTRAAIVARATTLFLNGYAAAGTGAFVDVEPVAAPTLPGTAASRMSPDRLAALLHAATDEFLANGYRSANIDRIVGAVRASRATVYRQFGSKEGLFRFVVEQAAYDAAQELYAIAPGQDPEEETAALALEVLDRHCTTDNIRLQRLLIQEADLIPDLARHYYDAKIARIGKALAAIFERHRLPLPDPAMSRAFHALATFALRYLTDAALPDVAQRRREARDATHLFLHGVRAR</sequence>
<dbReference type="Pfam" id="PF14246">
    <property type="entry name" value="TetR_C_7"/>
    <property type="match status" value="2"/>
</dbReference>
<evidence type="ECO:0000256" key="2">
    <source>
        <dbReference type="ARBA" id="ARBA00023125"/>
    </source>
</evidence>
<evidence type="ECO:0000313" key="6">
    <source>
        <dbReference type="EMBL" id="MCW6536462.1"/>
    </source>
</evidence>
<feature type="DNA-binding region" description="H-T-H motif" evidence="4">
    <location>
        <begin position="249"/>
        <end position="268"/>
    </location>
</feature>